<dbReference type="AlphaFoldDB" id="A0AAV7KUK1"/>
<keyword evidence="3" id="KW-1185">Reference proteome</keyword>
<accession>A0AAV7KUK1</accession>
<feature type="region of interest" description="Disordered" evidence="1">
    <location>
        <begin position="188"/>
        <end position="217"/>
    </location>
</feature>
<protein>
    <submittedName>
        <fullName evidence="2">Uncharacterized protein</fullName>
    </submittedName>
</protein>
<evidence type="ECO:0000313" key="3">
    <source>
        <dbReference type="Proteomes" id="UP001066276"/>
    </source>
</evidence>
<evidence type="ECO:0000256" key="1">
    <source>
        <dbReference type="SAM" id="MobiDB-lite"/>
    </source>
</evidence>
<gene>
    <name evidence="2" type="ORF">NDU88_002089</name>
</gene>
<dbReference type="EMBL" id="JANPWB010000016">
    <property type="protein sequence ID" value="KAJ1081917.1"/>
    <property type="molecule type" value="Genomic_DNA"/>
</dbReference>
<organism evidence="2 3">
    <name type="scientific">Pleurodeles waltl</name>
    <name type="common">Iberian ribbed newt</name>
    <dbReference type="NCBI Taxonomy" id="8319"/>
    <lineage>
        <taxon>Eukaryota</taxon>
        <taxon>Metazoa</taxon>
        <taxon>Chordata</taxon>
        <taxon>Craniata</taxon>
        <taxon>Vertebrata</taxon>
        <taxon>Euteleostomi</taxon>
        <taxon>Amphibia</taxon>
        <taxon>Batrachia</taxon>
        <taxon>Caudata</taxon>
        <taxon>Salamandroidea</taxon>
        <taxon>Salamandridae</taxon>
        <taxon>Pleurodelinae</taxon>
        <taxon>Pleurodeles</taxon>
    </lineage>
</organism>
<sequence>MPGDRCNQCGDPAADWVLQGNLQLLAILHHTSLEEHLTRSATRAGPACLHLQYSAALQHEQPSPPLLRRLPPAPRLQPTAHQYQASEAFSSQFSQVEAGSQATRPAGPALPRRARALLTGSRCPLPRVRRIRLLLFTPNGAPVLQAPRPPAASICGQASLHRTRAALQGPAHRQATIPPLTLLGCRHRDPLLPGTPQTPGTLFSRRRRPSISRAALD</sequence>
<feature type="compositionally biased region" description="Low complexity" evidence="1">
    <location>
        <begin position="191"/>
        <end position="202"/>
    </location>
</feature>
<evidence type="ECO:0000313" key="2">
    <source>
        <dbReference type="EMBL" id="KAJ1081917.1"/>
    </source>
</evidence>
<comment type="caution">
    <text evidence="2">The sequence shown here is derived from an EMBL/GenBank/DDBJ whole genome shotgun (WGS) entry which is preliminary data.</text>
</comment>
<proteinExistence type="predicted"/>
<name>A0AAV7KUK1_PLEWA</name>
<dbReference type="Proteomes" id="UP001066276">
    <property type="component" value="Chromosome 12"/>
</dbReference>
<reference evidence="2" key="1">
    <citation type="journal article" date="2022" name="bioRxiv">
        <title>Sequencing and chromosome-scale assembly of the giantPleurodeles waltlgenome.</title>
        <authorList>
            <person name="Brown T."/>
            <person name="Elewa A."/>
            <person name="Iarovenko S."/>
            <person name="Subramanian E."/>
            <person name="Araus A.J."/>
            <person name="Petzold A."/>
            <person name="Susuki M."/>
            <person name="Suzuki K.-i.T."/>
            <person name="Hayashi T."/>
            <person name="Toyoda A."/>
            <person name="Oliveira C."/>
            <person name="Osipova E."/>
            <person name="Leigh N.D."/>
            <person name="Simon A."/>
            <person name="Yun M.H."/>
        </authorList>
    </citation>
    <scope>NUCLEOTIDE SEQUENCE</scope>
    <source>
        <strain evidence="2">20211129_DDA</strain>
        <tissue evidence="2">Liver</tissue>
    </source>
</reference>